<dbReference type="OrthoDB" id="4366914at2759"/>
<keyword evidence="2" id="KW-1185">Reference proteome</keyword>
<dbReference type="Proteomes" id="UP001147752">
    <property type="component" value="Unassembled WGS sequence"/>
</dbReference>
<reference evidence="1" key="1">
    <citation type="submission" date="2022-12" db="EMBL/GenBank/DDBJ databases">
        <authorList>
            <person name="Petersen C."/>
        </authorList>
    </citation>
    <scope>NUCLEOTIDE SEQUENCE</scope>
    <source>
        <strain evidence="1">IBT 3081</strain>
    </source>
</reference>
<dbReference type="EMBL" id="JAPZBT010000002">
    <property type="protein sequence ID" value="KAJ5375578.1"/>
    <property type="molecule type" value="Genomic_DNA"/>
</dbReference>
<name>A0A9W9VB33_9EURO</name>
<organism evidence="1 2">
    <name type="scientific">Penicillium concentricum</name>
    <dbReference type="NCBI Taxonomy" id="293559"/>
    <lineage>
        <taxon>Eukaryota</taxon>
        <taxon>Fungi</taxon>
        <taxon>Dikarya</taxon>
        <taxon>Ascomycota</taxon>
        <taxon>Pezizomycotina</taxon>
        <taxon>Eurotiomycetes</taxon>
        <taxon>Eurotiomycetidae</taxon>
        <taxon>Eurotiales</taxon>
        <taxon>Aspergillaceae</taxon>
        <taxon>Penicillium</taxon>
    </lineage>
</organism>
<evidence type="ECO:0000313" key="2">
    <source>
        <dbReference type="Proteomes" id="UP001147752"/>
    </source>
</evidence>
<feature type="non-terminal residue" evidence="1">
    <location>
        <position position="98"/>
    </location>
</feature>
<proteinExistence type="predicted"/>
<reference evidence="1" key="2">
    <citation type="journal article" date="2023" name="IMA Fungus">
        <title>Comparative genomic study of the Penicillium genus elucidates a diverse pangenome and 15 lateral gene transfer events.</title>
        <authorList>
            <person name="Petersen C."/>
            <person name="Sorensen T."/>
            <person name="Nielsen M.R."/>
            <person name="Sondergaard T.E."/>
            <person name="Sorensen J.L."/>
            <person name="Fitzpatrick D.A."/>
            <person name="Frisvad J.C."/>
            <person name="Nielsen K.L."/>
        </authorList>
    </citation>
    <scope>NUCLEOTIDE SEQUENCE</scope>
    <source>
        <strain evidence="1">IBT 3081</strain>
    </source>
</reference>
<evidence type="ECO:0000313" key="1">
    <source>
        <dbReference type="EMBL" id="KAJ5375578.1"/>
    </source>
</evidence>
<protein>
    <submittedName>
        <fullName evidence="1">Uncharacterized protein</fullName>
    </submittedName>
</protein>
<comment type="caution">
    <text evidence="1">The sequence shown here is derived from an EMBL/GenBank/DDBJ whole genome shotgun (WGS) entry which is preliminary data.</text>
</comment>
<dbReference type="AntiFam" id="ANF00010">
    <property type="entry name" value="tRNA translation"/>
</dbReference>
<gene>
    <name evidence="1" type="ORF">N7517_007584</name>
</gene>
<dbReference type="RefSeq" id="XP_056581564.1">
    <property type="nucleotide sequence ID" value="XM_056725314.1"/>
</dbReference>
<dbReference type="GeneID" id="81464497"/>
<accession>A0A9W9VB33</accession>
<dbReference type="AlphaFoldDB" id="A0A9W9VB33"/>
<sequence length="98" mass="10664">CHLISQHGAIAQLGERATEVRKVAGSIPARPIYISQHGAIAQLGERATEVRKVAGSIPARPIFVLSFCFLHTYSLCRLHKLPSDIPTWDDSSVGRACD</sequence>